<dbReference type="AlphaFoldDB" id="A0A9N8HQT0"/>
<evidence type="ECO:0000313" key="2">
    <source>
        <dbReference type="Proteomes" id="UP001153069"/>
    </source>
</evidence>
<dbReference type="Proteomes" id="UP001153069">
    <property type="component" value="Unassembled WGS sequence"/>
</dbReference>
<dbReference type="EMBL" id="CAICTM010001479">
    <property type="protein sequence ID" value="CAB9523988.1"/>
    <property type="molecule type" value="Genomic_DNA"/>
</dbReference>
<reference evidence="1" key="1">
    <citation type="submission" date="2020-06" db="EMBL/GenBank/DDBJ databases">
        <authorList>
            <consortium name="Plant Systems Biology data submission"/>
        </authorList>
    </citation>
    <scope>NUCLEOTIDE SEQUENCE</scope>
    <source>
        <strain evidence="1">D6</strain>
    </source>
</reference>
<dbReference type="GO" id="GO:0016020">
    <property type="term" value="C:membrane"/>
    <property type="evidence" value="ECO:0007669"/>
    <property type="project" value="InterPro"/>
</dbReference>
<name>A0A9N8HQT0_9STRA</name>
<keyword evidence="2" id="KW-1185">Reference proteome</keyword>
<dbReference type="Pfam" id="PF03567">
    <property type="entry name" value="Sulfotransfer_2"/>
    <property type="match status" value="1"/>
</dbReference>
<dbReference type="GO" id="GO:0008146">
    <property type="term" value="F:sulfotransferase activity"/>
    <property type="evidence" value="ECO:0007669"/>
    <property type="project" value="InterPro"/>
</dbReference>
<protein>
    <recommendedName>
        <fullName evidence="3">Sulfotransferase domain-containing protein</fullName>
    </recommendedName>
</protein>
<dbReference type="InterPro" id="IPR027417">
    <property type="entry name" value="P-loop_NTPase"/>
</dbReference>
<sequence>MTVKIQWRLSQLRRVLSWFLLLGTLCFLQNVMEAMVMMGMHQGTLSSDSTGRDGHVHNKQHFTRITQKVGTNQAQNTTSINVVMDKQPNGAFVHIGKTGGSAVSRMLRNGCHSFMPKPCRRIPNETLASKLIQSYYHVPDFQTLPDNHHSFYVLTLRDPFDRTVSAFTYDHPLNDDSYQRNSSLADLNSRFKAYRCFPSLERFVQLLGDNNYYSYPHPPNVVATGNCQTLARAALDSQIRRFQHWFFDYGKIISLLPNDTTGTTTTIYAIRTEHLWKDWESVNRLLGTTTGESSTTSTITNNHHPVHPMEERKVAVTRDLSPMGRQRLCHALEAEYQHYAFLLKVAENLSDGDFQEAVAYSRQRCPNINYFHTPV</sequence>
<evidence type="ECO:0008006" key="3">
    <source>
        <dbReference type="Google" id="ProtNLM"/>
    </source>
</evidence>
<proteinExistence type="predicted"/>
<evidence type="ECO:0000313" key="1">
    <source>
        <dbReference type="EMBL" id="CAB9523988.1"/>
    </source>
</evidence>
<dbReference type="InterPro" id="IPR005331">
    <property type="entry name" value="Sulfotransferase"/>
</dbReference>
<dbReference type="SUPFAM" id="SSF52540">
    <property type="entry name" value="P-loop containing nucleoside triphosphate hydrolases"/>
    <property type="match status" value="1"/>
</dbReference>
<comment type="caution">
    <text evidence="1">The sequence shown here is derived from an EMBL/GenBank/DDBJ whole genome shotgun (WGS) entry which is preliminary data.</text>
</comment>
<accession>A0A9N8HQT0</accession>
<gene>
    <name evidence="1" type="ORF">SEMRO_1481_G276230.1</name>
</gene>
<organism evidence="1 2">
    <name type="scientific">Seminavis robusta</name>
    <dbReference type="NCBI Taxonomy" id="568900"/>
    <lineage>
        <taxon>Eukaryota</taxon>
        <taxon>Sar</taxon>
        <taxon>Stramenopiles</taxon>
        <taxon>Ochrophyta</taxon>
        <taxon>Bacillariophyta</taxon>
        <taxon>Bacillariophyceae</taxon>
        <taxon>Bacillariophycidae</taxon>
        <taxon>Naviculales</taxon>
        <taxon>Naviculaceae</taxon>
        <taxon>Seminavis</taxon>
    </lineage>
</organism>
<dbReference type="OrthoDB" id="43476at2759"/>
<dbReference type="Gene3D" id="3.40.50.300">
    <property type="entry name" value="P-loop containing nucleotide triphosphate hydrolases"/>
    <property type="match status" value="1"/>
</dbReference>